<dbReference type="Proteomes" id="UP001154420">
    <property type="component" value="Unassembled WGS sequence"/>
</dbReference>
<keyword evidence="7" id="KW-0902">Two-component regulatory system</keyword>
<keyword evidence="4" id="KW-0597">Phosphoprotein</keyword>
<keyword evidence="8" id="KW-1133">Transmembrane helix</keyword>
<accession>A0A9X5GS80</accession>
<dbReference type="Pfam" id="PF00512">
    <property type="entry name" value="HisKA"/>
    <property type="match status" value="1"/>
</dbReference>
<sequence>MSGRKNMMILTGLVLSVSVLAVSIATMLLTDYYNHTHMQMLGEICQKVIEKQPKAQQTILEVLKEYQYGQTNVPKENILLAYGYGPSYFGGSAVKYSGFFSAAGFLAGVLLFLITCMLWRQKENMRIKVLTEYLEKVNMGCCGVLLRTGEDDFSKLQDEIYKVVTELQQTRDAAVKAKNNFAENLYNIAHQIKTPITSISLSMQMMRENPSLQHLEQINRQLSRMTHLEEALLLLSRIDAGTLSLKQENVDVFTVLMLAADNLQEIFSRADVSVDILELGEMMIRADMEWTMEAIMNVLKDCMEHTPPGERVHCSYEQNPLYTQIRIWDTGAGFAKEDIPHLFERFYRGREMKGEGIGIGLALSKALIEAQNGTITARNLTNAGACFEIRFYSH</sequence>
<keyword evidence="11" id="KW-1185">Reference proteome</keyword>
<evidence type="ECO:0000259" key="9">
    <source>
        <dbReference type="PROSITE" id="PS50109"/>
    </source>
</evidence>
<evidence type="ECO:0000256" key="5">
    <source>
        <dbReference type="ARBA" id="ARBA00022679"/>
    </source>
</evidence>
<evidence type="ECO:0000256" key="6">
    <source>
        <dbReference type="ARBA" id="ARBA00022777"/>
    </source>
</evidence>
<evidence type="ECO:0000256" key="8">
    <source>
        <dbReference type="SAM" id="Phobius"/>
    </source>
</evidence>
<dbReference type="InterPro" id="IPR050351">
    <property type="entry name" value="BphY/WalK/GraS-like"/>
</dbReference>
<keyword evidence="5" id="KW-0808">Transferase</keyword>
<dbReference type="GO" id="GO:0004721">
    <property type="term" value="F:phosphoprotein phosphatase activity"/>
    <property type="evidence" value="ECO:0007669"/>
    <property type="project" value="TreeGrafter"/>
</dbReference>
<dbReference type="PRINTS" id="PR00344">
    <property type="entry name" value="BCTRLSENSOR"/>
</dbReference>
<comment type="catalytic activity">
    <reaction evidence="1">
        <text>ATP + protein L-histidine = ADP + protein N-phospho-L-histidine.</text>
        <dbReference type="EC" id="2.7.13.3"/>
    </reaction>
</comment>
<evidence type="ECO:0000256" key="4">
    <source>
        <dbReference type="ARBA" id="ARBA00022553"/>
    </source>
</evidence>
<gene>
    <name evidence="10" type="ORF">D5281_10470</name>
</gene>
<dbReference type="GO" id="GO:0000155">
    <property type="term" value="F:phosphorelay sensor kinase activity"/>
    <property type="evidence" value="ECO:0007669"/>
    <property type="project" value="InterPro"/>
</dbReference>
<dbReference type="GO" id="GO:0005886">
    <property type="term" value="C:plasma membrane"/>
    <property type="evidence" value="ECO:0007669"/>
    <property type="project" value="TreeGrafter"/>
</dbReference>
<name>A0A9X5GS80_9FIRM</name>
<comment type="caution">
    <text evidence="10">The sequence shown here is derived from an EMBL/GenBank/DDBJ whole genome shotgun (WGS) entry which is preliminary data.</text>
</comment>
<evidence type="ECO:0000256" key="1">
    <source>
        <dbReference type="ARBA" id="ARBA00000085"/>
    </source>
</evidence>
<dbReference type="CDD" id="cd00082">
    <property type="entry name" value="HisKA"/>
    <property type="match status" value="1"/>
</dbReference>
<dbReference type="EMBL" id="QZDT01000014">
    <property type="protein sequence ID" value="NBJ93009.1"/>
    <property type="molecule type" value="Genomic_DNA"/>
</dbReference>
<dbReference type="InterPro" id="IPR005467">
    <property type="entry name" value="His_kinase_dom"/>
</dbReference>
<dbReference type="InterPro" id="IPR036890">
    <property type="entry name" value="HATPase_C_sf"/>
</dbReference>
<dbReference type="SUPFAM" id="SSF55874">
    <property type="entry name" value="ATPase domain of HSP90 chaperone/DNA topoisomerase II/histidine kinase"/>
    <property type="match status" value="1"/>
</dbReference>
<keyword evidence="8" id="KW-0472">Membrane</keyword>
<dbReference type="PANTHER" id="PTHR45453">
    <property type="entry name" value="PHOSPHATE REGULON SENSOR PROTEIN PHOR"/>
    <property type="match status" value="1"/>
</dbReference>
<dbReference type="CDD" id="cd00075">
    <property type="entry name" value="HATPase"/>
    <property type="match status" value="1"/>
</dbReference>
<dbReference type="InterPro" id="IPR003661">
    <property type="entry name" value="HisK_dim/P_dom"/>
</dbReference>
<dbReference type="SMART" id="SM00388">
    <property type="entry name" value="HisKA"/>
    <property type="match status" value="1"/>
</dbReference>
<dbReference type="Pfam" id="PF02518">
    <property type="entry name" value="HATPase_c"/>
    <property type="match status" value="1"/>
</dbReference>
<evidence type="ECO:0000313" key="11">
    <source>
        <dbReference type="Proteomes" id="UP001154420"/>
    </source>
</evidence>
<dbReference type="EC" id="2.7.13.3" evidence="3"/>
<dbReference type="Gene3D" id="1.10.287.130">
    <property type="match status" value="1"/>
</dbReference>
<dbReference type="InterPro" id="IPR003594">
    <property type="entry name" value="HATPase_dom"/>
</dbReference>
<dbReference type="OrthoDB" id="9806130at2"/>
<feature type="domain" description="Histidine kinase" evidence="9">
    <location>
        <begin position="187"/>
        <end position="394"/>
    </location>
</feature>
<proteinExistence type="predicted"/>
<dbReference type="PROSITE" id="PS50109">
    <property type="entry name" value="HIS_KIN"/>
    <property type="match status" value="1"/>
</dbReference>
<evidence type="ECO:0000313" key="10">
    <source>
        <dbReference type="EMBL" id="NBJ93009.1"/>
    </source>
</evidence>
<dbReference type="GO" id="GO:0016036">
    <property type="term" value="P:cellular response to phosphate starvation"/>
    <property type="evidence" value="ECO:0007669"/>
    <property type="project" value="TreeGrafter"/>
</dbReference>
<dbReference type="PANTHER" id="PTHR45453:SF1">
    <property type="entry name" value="PHOSPHATE REGULON SENSOR PROTEIN PHOR"/>
    <property type="match status" value="1"/>
</dbReference>
<reference evidence="10" key="1">
    <citation type="submission" date="2018-09" db="EMBL/GenBank/DDBJ databases">
        <title>Murine metabolic-syndrome-specific gut microbial biobank.</title>
        <authorList>
            <person name="Liu C."/>
        </authorList>
    </citation>
    <scope>NUCLEOTIDE SEQUENCE</scope>
    <source>
        <strain evidence="10">D42-62</strain>
    </source>
</reference>
<evidence type="ECO:0000256" key="3">
    <source>
        <dbReference type="ARBA" id="ARBA00012438"/>
    </source>
</evidence>
<dbReference type="SMART" id="SM00387">
    <property type="entry name" value="HATPase_c"/>
    <property type="match status" value="1"/>
</dbReference>
<dbReference type="RefSeq" id="WP_160560087.1">
    <property type="nucleotide sequence ID" value="NZ_QZDT01000014.1"/>
</dbReference>
<organism evidence="10 11">
    <name type="scientific">Parablautia muri</name>
    <dbReference type="NCBI Taxonomy" id="2320879"/>
    <lineage>
        <taxon>Bacteria</taxon>
        <taxon>Bacillati</taxon>
        <taxon>Bacillota</taxon>
        <taxon>Clostridia</taxon>
        <taxon>Lachnospirales</taxon>
        <taxon>Lachnospiraceae</taxon>
        <taxon>Parablautia</taxon>
    </lineage>
</organism>
<keyword evidence="6 10" id="KW-0418">Kinase</keyword>
<evidence type="ECO:0000256" key="2">
    <source>
        <dbReference type="ARBA" id="ARBA00004370"/>
    </source>
</evidence>
<feature type="transmembrane region" description="Helical" evidence="8">
    <location>
        <begin position="96"/>
        <end position="119"/>
    </location>
</feature>
<dbReference type="InterPro" id="IPR036097">
    <property type="entry name" value="HisK_dim/P_sf"/>
</dbReference>
<dbReference type="SUPFAM" id="SSF47384">
    <property type="entry name" value="Homodimeric domain of signal transducing histidine kinase"/>
    <property type="match status" value="1"/>
</dbReference>
<dbReference type="Gene3D" id="3.30.565.10">
    <property type="entry name" value="Histidine kinase-like ATPase, C-terminal domain"/>
    <property type="match status" value="1"/>
</dbReference>
<protein>
    <recommendedName>
        <fullName evidence="3">histidine kinase</fullName>
        <ecNumber evidence="3">2.7.13.3</ecNumber>
    </recommendedName>
</protein>
<keyword evidence="8" id="KW-0812">Transmembrane</keyword>
<evidence type="ECO:0000256" key="7">
    <source>
        <dbReference type="ARBA" id="ARBA00023012"/>
    </source>
</evidence>
<comment type="subcellular location">
    <subcellularLocation>
        <location evidence="2">Membrane</location>
    </subcellularLocation>
</comment>
<dbReference type="InterPro" id="IPR004358">
    <property type="entry name" value="Sig_transdc_His_kin-like_C"/>
</dbReference>
<dbReference type="AlphaFoldDB" id="A0A9X5GS80"/>